<dbReference type="RefSeq" id="WP_203888229.1">
    <property type="nucleotide sequence ID" value="NZ_BAABHH010000003.1"/>
</dbReference>
<gene>
    <name evidence="2" type="ORF">Pka01_80970</name>
</gene>
<keyword evidence="2" id="KW-0413">Isomerase</keyword>
<organism evidence="2 3">
    <name type="scientific">Planotetraspora kaengkrachanensis</name>
    <dbReference type="NCBI Taxonomy" id="575193"/>
    <lineage>
        <taxon>Bacteria</taxon>
        <taxon>Bacillati</taxon>
        <taxon>Actinomycetota</taxon>
        <taxon>Actinomycetes</taxon>
        <taxon>Streptosporangiales</taxon>
        <taxon>Streptosporangiaceae</taxon>
        <taxon>Planotetraspora</taxon>
    </lineage>
</organism>
<name>A0A8J3VBN3_9ACTN</name>
<protein>
    <submittedName>
        <fullName evidence="2">Xylose isomerase</fullName>
    </submittedName>
</protein>
<reference evidence="2 3" key="1">
    <citation type="submission" date="2021-01" db="EMBL/GenBank/DDBJ databases">
        <title>Whole genome shotgun sequence of Planotetraspora kaengkrachanensis NBRC 104272.</title>
        <authorList>
            <person name="Komaki H."/>
            <person name="Tamura T."/>
        </authorList>
    </citation>
    <scope>NUCLEOTIDE SEQUENCE [LARGE SCALE GENOMIC DNA]</scope>
    <source>
        <strain evidence="2 3">NBRC 104272</strain>
    </source>
</reference>
<evidence type="ECO:0000313" key="3">
    <source>
        <dbReference type="Proteomes" id="UP000630097"/>
    </source>
</evidence>
<evidence type="ECO:0000259" key="1">
    <source>
        <dbReference type="Pfam" id="PF01261"/>
    </source>
</evidence>
<sequence>MRFRHQDGSTVHLAYCTNVHPAEDLDGVLAQLRDYAAPVRERLGVARLGVGLWLSRPVADALVADPAQVVRLRDALAGHGLEVVTLNAFPYRSFHDESSSKLRVYRPDWTSPERLHYTLDVARLLAALLPDDVTSGTVSSLPLAWRSPWTPDQAEAARRRVDQLAEGLAVIAASTGRTIRVGFEPEPGCVVETTAQAAEHLSGLDPSLLGVCLDACHLAVQFEEPGEALARLNAAGLPVVKLQASCALQADDPADPAVREALSAFDEPRFIHQTRERDQWPGADDLGEALSGDLAGASPWRVHFHVPLHAAAAAPLRSTQDVLDGTLRALLGGPAALTHHVEVETYTWQALPEDRRPRTGGDLAEGIAQELAWARDRLIDLGLKEETR</sequence>
<dbReference type="SUPFAM" id="SSF51658">
    <property type="entry name" value="Xylose isomerase-like"/>
    <property type="match status" value="1"/>
</dbReference>
<dbReference type="EMBL" id="BONV01000065">
    <property type="protein sequence ID" value="GIG84970.1"/>
    <property type="molecule type" value="Genomic_DNA"/>
</dbReference>
<proteinExistence type="predicted"/>
<feature type="domain" description="Xylose isomerase-like TIM barrel" evidence="1">
    <location>
        <begin position="60"/>
        <end position="225"/>
    </location>
</feature>
<dbReference type="Proteomes" id="UP000630097">
    <property type="component" value="Unassembled WGS sequence"/>
</dbReference>
<accession>A0A8J3VBN3</accession>
<evidence type="ECO:0000313" key="2">
    <source>
        <dbReference type="EMBL" id="GIG84970.1"/>
    </source>
</evidence>
<keyword evidence="3" id="KW-1185">Reference proteome</keyword>
<dbReference type="InterPro" id="IPR036237">
    <property type="entry name" value="Xyl_isomerase-like_sf"/>
</dbReference>
<dbReference type="NCBIfam" id="NF035939">
    <property type="entry name" value="TIM_EboE"/>
    <property type="match status" value="1"/>
</dbReference>
<dbReference type="Gene3D" id="3.20.20.150">
    <property type="entry name" value="Divalent-metal-dependent TIM barrel enzymes"/>
    <property type="match status" value="1"/>
</dbReference>
<comment type="caution">
    <text evidence="2">The sequence shown here is derived from an EMBL/GenBank/DDBJ whole genome shotgun (WGS) entry which is preliminary data.</text>
</comment>
<dbReference type="AlphaFoldDB" id="A0A8J3VBN3"/>
<dbReference type="GO" id="GO:0016853">
    <property type="term" value="F:isomerase activity"/>
    <property type="evidence" value="ECO:0007669"/>
    <property type="project" value="UniProtKB-KW"/>
</dbReference>
<dbReference type="Pfam" id="PF01261">
    <property type="entry name" value="AP_endonuc_2"/>
    <property type="match status" value="1"/>
</dbReference>
<dbReference type="InterPro" id="IPR013022">
    <property type="entry name" value="Xyl_isomerase-like_TIM-brl"/>
</dbReference>